<dbReference type="CDD" id="cd08276">
    <property type="entry name" value="MDR7"/>
    <property type="match status" value="1"/>
</dbReference>
<sequence length="336" mass="35213">MPLTMKQWQILPAGLDRFRQTQVAVPTPGPGEALVRVRAVALNYRDVAMVDGTIPPPASGPIVPGSDAAGEVVALGSGVTCLRIGEAVIDVDNIGWFDGPPPAHANSAPVLGRLAEFVVVPAAQLVRAPTTVSAISASTLPVAGLTAWFALVEEGRLRAGQTVVVQGTGGVSMFAVQLAAAHGARVIVTSTSDTKLERAIALGASAGVNRVANPEWEQVVLELTEGLGADHVLEMAGGDNLRRSLAAVKLGGRISLIGLLDDAELRAPMLEILFKRVTLAAIAVGHRRALQDLVQAVDQLRLEPVVDRVYAFDDAPLAFDHQRRGPFGKVVIDLSD</sequence>
<reference evidence="2 3" key="1">
    <citation type="submission" date="2024-06" db="EMBL/GenBank/DDBJ databases">
        <title>Genomic Encyclopedia of Type Strains, Phase IV (KMG-IV): sequencing the most valuable type-strain genomes for metagenomic binning, comparative biology and taxonomic classification.</title>
        <authorList>
            <person name="Goeker M."/>
        </authorList>
    </citation>
    <scope>NUCLEOTIDE SEQUENCE [LARGE SCALE GENOMIC DNA]</scope>
    <source>
        <strain evidence="2 3">DSM 17809</strain>
    </source>
</reference>
<keyword evidence="3" id="KW-1185">Reference proteome</keyword>
<evidence type="ECO:0000313" key="3">
    <source>
        <dbReference type="Proteomes" id="UP001549110"/>
    </source>
</evidence>
<dbReference type="Gene3D" id="3.90.180.10">
    <property type="entry name" value="Medium-chain alcohol dehydrogenases, catalytic domain"/>
    <property type="match status" value="1"/>
</dbReference>
<proteinExistence type="predicted"/>
<dbReference type="PANTHER" id="PTHR45033:SF2">
    <property type="entry name" value="ZINC-TYPE ALCOHOL DEHYDROGENASE-LIKE PROTEIN C1773.06C"/>
    <property type="match status" value="1"/>
</dbReference>
<dbReference type="Pfam" id="PF00107">
    <property type="entry name" value="ADH_zinc_N"/>
    <property type="match status" value="1"/>
</dbReference>
<dbReference type="PANTHER" id="PTHR45033">
    <property type="match status" value="1"/>
</dbReference>
<dbReference type="EMBL" id="JBEPLU010000003">
    <property type="protein sequence ID" value="MET3528520.1"/>
    <property type="molecule type" value="Genomic_DNA"/>
</dbReference>
<dbReference type="InterPro" id="IPR013149">
    <property type="entry name" value="ADH-like_C"/>
</dbReference>
<dbReference type="InterPro" id="IPR052711">
    <property type="entry name" value="Zinc_ADH-like"/>
</dbReference>
<dbReference type="Pfam" id="PF08240">
    <property type="entry name" value="ADH_N"/>
    <property type="match status" value="1"/>
</dbReference>
<gene>
    <name evidence="2" type="ORF">ABID41_003659</name>
</gene>
<evidence type="ECO:0000313" key="2">
    <source>
        <dbReference type="EMBL" id="MET3528520.1"/>
    </source>
</evidence>
<evidence type="ECO:0000259" key="1">
    <source>
        <dbReference type="SMART" id="SM00829"/>
    </source>
</evidence>
<dbReference type="SUPFAM" id="SSF50129">
    <property type="entry name" value="GroES-like"/>
    <property type="match status" value="1"/>
</dbReference>
<comment type="caution">
    <text evidence="2">The sequence shown here is derived from an EMBL/GenBank/DDBJ whole genome shotgun (WGS) entry which is preliminary data.</text>
</comment>
<dbReference type="SUPFAM" id="SSF51735">
    <property type="entry name" value="NAD(P)-binding Rossmann-fold domains"/>
    <property type="match status" value="1"/>
</dbReference>
<dbReference type="InterPro" id="IPR020843">
    <property type="entry name" value="ER"/>
</dbReference>
<dbReference type="RefSeq" id="WP_354298389.1">
    <property type="nucleotide sequence ID" value="NZ_JBEPLU010000003.1"/>
</dbReference>
<dbReference type="InterPro" id="IPR013154">
    <property type="entry name" value="ADH-like_N"/>
</dbReference>
<protein>
    <submittedName>
        <fullName evidence="2">NADPH:quinone reductase-like Zn-dependent oxidoreductase</fullName>
    </submittedName>
</protein>
<dbReference type="Proteomes" id="UP001549110">
    <property type="component" value="Unassembled WGS sequence"/>
</dbReference>
<organism evidence="2 3">
    <name type="scientific">Phenylobacterium koreense</name>
    <dbReference type="NCBI Taxonomy" id="266125"/>
    <lineage>
        <taxon>Bacteria</taxon>
        <taxon>Pseudomonadati</taxon>
        <taxon>Pseudomonadota</taxon>
        <taxon>Alphaproteobacteria</taxon>
        <taxon>Caulobacterales</taxon>
        <taxon>Caulobacteraceae</taxon>
        <taxon>Phenylobacterium</taxon>
    </lineage>
</organism>
<dbReference type="InterPro" id="IPR011032">
    <property type="entry name" value="GroES-like_sf"/>
</dbReference>
<name>A0ABV2EN75_9CAUL</name>
<dbReference type="SMART" id="SM00829">
    <property type="entry name" value="PKS_ER"/>
    <property type="match status" value="1"/>
</dbReference>
<dbReference type="Gene3D" id="3.40.50.720">
    <property type="entry name" value="NAD(P)-binding Rossmann-like Domain"/>
    <property type="match status" value="1"/>
</dbReference>
<accession>A0ABV2EN75</accession>
<feature type="domain" description="Enoyl reductase (ER)" evidence="1">
    <location>
        <begin position="13"/>
        <end position="332"/>
    </location>
</feature>
<dbReference type="InterPro" id="IPR036291">
    <property type="entry name" value="NAD(P)-bd_dom_sf"/>
</dbReference>